<sequence length="182" mass="20574">MSHRRLTHPPLRILVDGGSGAGKTTFAAQLAERLGRGPVGPVQVVHLEDFYPGWHGLAEASRIVCDQVLRDVRPGFPRWDWTTSRVREWVELDPSRPMVIEGCGAITPASHRLADWSIWLDLDATTRKRVALARDQGGFDAWWDVWAAQEQAHWRRDRPQELADVVFRRRSTSVPQAAAVRA</sequence>
<keyword evidence="2" id="KW-1185">Reference proteome</keyword>
<dbReference type="Gene3D" id="3.40.50.300">
    <property type="entry name" value="P-loop containing nucleotide triphosphate hydrolases"/>
    <property type="match status" value="1"/>
</dbReference>
<evidence type="ECO:0000313" key="1">
    <source>
        <dbReference type="EMBL" id="MFC6396421.1"/>
    </source>
</evidence>
<name>A0ABW1WZD0_9ACTN</name>
<gene>
    <name evidence="1" type="ORF">ACFP57_05385</name>
</gene>
<dbReference type="RefSeq" id="WP_343884941.1">
    <property type="nucleotide sequence ID" value="NZ_BAAAKI010000004.1"/>
</dbReference>
<reference evidence="2" key="1">
    <citation type="journal article" date="2019" name="Int. J. Syst. Evol. Microbiol.">
        <title>The Global Catalogue of Microorganisms (GCM) 10K type strain sequencing project: providing services to taxonomists for standard genome sequencing and annotation.</title>
        <authorList>
            <consortium name="The Broad Institute Genomics Platform"/>
            <consortium name="The Broad Institute Genome Sequencing Center for Infectious Disease"/>
            <person name="Wu L."/>
            <person name="Ma J."/>
        </authorList>
    </citation>
    <scope>NUCLEOTIDE SEQUENCE [LARGE SCALE GENOMIC DNA]</scope>
    <source>
        <strain evidence="2">CGMCC 1.15277</strain>
    </source>
</reference>
<accession>A0ABW1WZD0</accession>
<comment type="caution">
    <text evidence="1">The sequence shown here is derived from an EMBL/GenBank/DDBJ whole genome shotgun (WGS) entry which is preliminary data.</text>
</comment>
<dbReference type="InterPro" id="IPR027417">
    <property type="entry name" value="P-loop_NTPase"/>
</dbReference>
<protein>
    <submittedName>
        <fullName evidence="1">Cobalt ABC transporter</fullName>
    </submittedName>
</protein>
<dbReference type="Proteomes" id="UP001596266">
    <property type="component" value="Unassembled WGS sequence"/>
</dbReference>
<dbReference type="EMBL" id="JBHSUA010000009">
    <property type="protein sequence ID" value="MFC6396421.1"/>
    <property type="molecule type" value="Genomic_DNA"/>
</dbReference>
<organism evidence="1 2">
    <name type="scientific">Luteococcus sanguinis</name>
    <dbReference type="NCBI Taxonomy" id="174038"/>
    <lineage>
        <taxon>Bacteria</taxon>
        <taxon>Bacillati</taxon>
        <taxon>Actinomycetota</taxon>
        <taxon>Actinomycetes</taxon>
        <taxon>Propionibacteriales</taxon>
        <taxon>Propionibacteriaceae</taxon>
        <taxon>Luteococcus</taxon>
    </lineage>
</organism>
<dbReference type="SUPFAM" id="SSF52540">
    <property type="entry name" value="P-loop containing nucleoside triphosphate hydrolases"/>
    <property type="match status" value="1"/>
</dbReference>
<proteinExistence type="predicted"/>
<dbReference type="NCBIfam" id="NF005115">
    <property type="entry name" value="PRK06547.1"/>
    <property type="match status" value="1"/>
</dbReference>
<evidence type="ECO:0000313" key="2">
    <source>
        <dbReference type="Proteomes" id="UP001596266"/>
    </source>
</evidence>